<name>A0A2C9CFM2_KUEST</name>
<evidence type="ECO:0000313" key="1">
    <source>
        <dbReference type="EMBL" id="QII09583.1"/>
    </source>
</evidence>
<keyword evidence="2" id="KW-0687">Ribonucleoprotein</keyword>
<dbReference type="OrthoDB" id="9811959at2"/>
<evidence type="ECO:0000313" key="3">
    <source>
        <dbReference type="Proteomes" id="UP000221734"/>
    </source>
</evidence>
<evidence type="ECO:0000313" key="4">
    <source>
        <dbReference type="Proteomes" id="UP000501926"/>
    </source>
</evidence>
<keyword evidence="2" id="KW-0689">Ribosomal protein</keyword>
<reference evidence="2" key="2">
    <citation type="submission" date="2017-10" db="EMBL/GenBank/DDBJ databases">
        <authorList>
            <person name="Banno H."/>
            <person name="Chua N.-H."/>
        </authorList>
    </citation>
    <scope>NUCLEOTIDE SEQUENCE [LARGE SCALE GENOMIC DNA]</scope>
    <source>
        <strain evidence="2">Kuenenia_mbr1_ru-nijmegen</strain>
    </source>
</reference>
<dbReference type="KEGG" id="kst:KSMBR1_1988"/>
<dbReference type="AlphaFoldDB" id="A0A2C9CFM2"/>
<dbReference type="Gene3D" id="1.20.1440.60">
    <property type="entry name" value="23S rRNA-intervening sequence"/>
    <property type="match status" value="1"/>
</dbReference>
<reference evidence="1 4" key="3">
    <citation type="submission" date="2020-02" db="EMBL/GenBank/DDBJ databases">
        <title>Newly sequenced genome of strain CSTR1 showed variability in Candidatus Kuenenia stuttgartiensis genomes.</title>
        <authorList>
            <person name="Ding C."/>
            <person name="Adrian L."/>
        </authorList>
    </citation>
    <scope>NUCLEOTIDE SEQUENCE [LARGE SCALE GENOMIC DNA]</scope>
    <source>
        <strain evidence="1 4">CSTR1</strain>
    </source>
</reference>
<proteinExistence type="predicted"/>
<dbReference type="Proteomes" id="UP000221734">
    <property type="component" value="Chromosome Kuenenia_stuttgartiensis_MBR1"/>
</dbReference>
<sequence length="44" mass="5144">MYKSFREMPIWSEAMEMAESVLRLTESLPKKEDYGLTGCIPDFL</sequence>
<accession>A0A2C9CFM2</accession>
<dbReference type="Proteomes" id="UP000501926">
    <property type="component" value="Chromosome"/>
</dbReference>
<dbReference type="EMBL" id="LT934425">
    <property type="protein sequence ID" value="SOH04486.1"/>
    <property type="molecule type" value="Genomic_DNA"/>
</dbReference>
<gene>
    <name evidence="1" type="ORF">KsCSTR_02040</name>
    <name evidence="2" type="ORF">KSMBR1_1988</name>
</gene>
<dbReference type="EMBL" id="CP049055">
    <property type="protein sequence ID" value="QII09583.1"/>
    <property type="molecule type" value="Genomic_DNA"/>
</dbReference>
<evidence type="ECO:0000313" key="2">
    <source>
        <dbReference type="EMBL" id="SOH04486.1"/>
    </source>
</evidence>
<organism evidence="2 3">
    <name type="scientific">Kuenenia stuttgartiensis</name>
    <dbReference type="NCBI Taxonomy" id="174633"/>
    <lineage>
        <taxon>Bacteria</taxon>
        <taxon>Pseudomonadati</taxon>
        <taxon>Planctomycetota</taxon>
        <taxon>Candidatus Brocadiia</taxon>
        <taxon>Candidatus Brocadiales</taxon>
        <taxon>Candidatus Brocadiaceae</taxon>
        <taxon>Candidatus Kuenenia</taxon>
    </lineage>
</organism>
<dbReference type="InterPro" id="IPR036583">
    <property type="entry name" value="23S_rRNA_IVS_sf"/>
</dbReference>
<dbReference type="SUPFAM" id="SSF158446">
    <property type="entry name" value="IVS-encoded protein-like"/>
    <property type="match status" value="1"/>
</dbReference>
<keyword evidence="3" id="KW-1185">Reference proteome</keyword>
<dbReference type="GO" id="GO:0005840">
    <property type="term" value="C:ribosome"/>
    <property type="evidence" value="ECO:0007669"/>
    <property type="project" value="UniProtKB-KW"/>
</dbReference>
<protein>
    <submittedName>
        <fullName evidence="2">S23 ribosomal protein</fullName>
    </submittedName>
</protein>
<reference evidence="3" key="1">
    <citation type="submission" date="2017-10" db="EMBL/GenBank/DDBJ databases">
        <authorList>
            <person name="Frank J."/>
        </authorList>
    </citation>
    <scope>NUCLEOTIDE SEQUENCE [LARGE SCALE GENOMIC DNA]</scope>
</reference>